<comment type="caution">
    <text evidence="2">The sequence shown here is derived from an EMBL/GenBank/DDBJ whole genome shotgun (WGS) entry which is preliminary data.</text>
</comment>
<evidence type="ECO:0000256" key="1">
    <source>
        <dbReference type="SAM" id="MobiDB-lite"/>
    </source>
</evidence>
<name>A0AAE0KJB6_9PEZI</name>
<sequence length="179" mass="20508">MFPSSNTRDPSIFRSSRLIAAVRTKETYKFLLSIVRIYCPKSPSPASLPQSPAAAQKHNDTDYLIPEDKLFSASSYSSSEEDDDTTAKQRKDKRKKDEKKKAKERADKERADKEMADKEKEEKERRKRDREQSSKSNSSRDSRSQPSSSNATRRYGDKDDGKDSRASRADKHGRGLKKR</sequence>
<feature type="compositionally biased region" description="Basic and acidic residues" evidence="1">
    <location>
        <begin position="154"/>
        <end position="173"/>
    </location>
</feature>
<dbReference type="AlphaFoldDB" id="A0AAE0KJB6"/>
<accession>A0AAE0KJB6</accession>
<proteinExistence type="predicted"/>
<feature type="compositionally biased region" description="Basic residues" evidence="1">
    <location>
        <begin position="88"/>
        <end position="98"/>
    </location>
</feature>
<protein>
    <submittedName>
        <fullName evidence="2">Uncharacterized protein</fullName>
    </submittedName>
</protein>
<feature type="compositionally biased region" description="Basic and acidic residues" evidence="1">
    <location>
        <begin position="99"/>
        <end position="143"/>
    </location>
</feature>
<gene>
    <name evidence="2" type="ORF">B0T24DRAFT_592950</name>
</gene>
<reference evidence="2" key="2">
    <citation type="submission" date="2023-06" db="EMBL/GenBank/DDBJ databases">
        <authorList>
            <consortium name="Lawrence Berkeley National Laboratory"/>
            <person name="Haridas S."/>
            <person name="Hensen N."/>
            <person name="Bonometti L."/>
            <person name="Westerberg I."/>
            <person name="Brannstrom I.O."/>
            <person name="Guillou S."/>
            <person name="Cros-Aarteil S."/>
            <person name="Calhoun S."/>
            <person name="Kuo A."/>
            <person name="Mondo S."/>
            <person name="Pangilinan J."/>
            <person name="Riley R."/>
            <person name="Labutti K."/>
            <person name="Andreopoulos B."/>
            <person name="Lipzen A."/>
            <person name="Chen C."/>
            <person name="Yanf M."/>
            <person name="Daum C."/>
            <person name="Ng V."/>
            <person name="Clum A."/>
            <person name="Steindorff A."/>
            <person name="Ohm R."/>
            <person name="Martin F."/>
            <person name="Silar P."/>
            <person name="Natvig D."/>
            <person name="Lalanne C."/>
            <person name="Gautier V."/>
            <person name="Ament-Velasquez S.L."/>
            <person name="Kruys A."/>
            <person name="Hutchinson M.I."/>
            <person name="Powell A.J."/>
            <person name="Barry K."/>
            <person name="Miller A.N."/>
            <person name="Grigoriev I.V."/>
            <person name="Debuchy R."/>
            <person name="Gladieux P."/>
            <person name="Thoren M.H."/>
            <person name="Johannesson H."/>
        </authorList>
    </citation>
    <scope>NUCLEOTIDE SEQUENCE</scope>
    <source>
        <strain evidence="2">CBS 958.72</strain>
    </source>
</reference>
<organism evidence="2 3">
    <name type="scientific">Lasiosphaeria ovina</name>
    <dbReference type="NCBI Taxonomy" id="92902"/>
    <lineage>
        <taxon>Eukaryota</taxon>
        <taxon>Fungi</taxon>
        <taxon>Dikarya</taxon>
        <taxon>Ascomycota</taxon>
        <taxon>Pezizomycotina</taxon>
        <taxon>Sordariomycetes</taxon>
        <taxon>Sordariomycetidae</taxon>
        <taxon>Sordariales</taxon>
        <taxon>Lasiosphaeriaceae</taxon>
        <taxon>Lasiosphaeria</taxon>
    </lineage>
</organism>
<keyword evidence="3" id="KW-1185">Reference proteome</keyword>
<feature type="compositionally biased region" description="Low complexity" evidence="1">
    <location>
        <begin position="44"/>
        <end position="56"/>
    </location>
</feature>
<dbReference type="Proteomes" id="UP001287356">
    <property type="component" value="Unassembled WGS sequence"/>
</dbReference>
<evidence type="ECO:0000313" key="3">
    <source>
        <dbReference type="Proteomes" id="UP001287356"/>
    </source>
</evidence>
<evidence type="ECO:0000313" key="2">
    <source>
        <dbReference type="EMBL" id="KAK3377342.1"/>
    </source>
</evidence>
<feature type="region of interest" description="Disordered" evidence="1">
    <location>
        <begin position="41"/>
        <end position="179"/>
    </location>
</feature>
<feature type="compositionally biased region" description="Basic and acidic residues" evidence="1">
    <location>
        <begin position="57"/>
        <end position="70"/>
    </location>
</feature>
<reference evidence="2" key="1">
    <citation type="journal article" date="2023" name="Mol. Phylogenet. Evol.">
        <title>Genome-scale phylogeny and comparative genomics of the fungal order Sordariales.</title>
        <authorList>
            <person name="Hensen N."/>
            <person name="Bonometti L."/>
            <person name="Westerberg I."/>
            <person name="Brannstrom I.O."/>
            <person name="Guillou S."/>
            <person name="Cros-Aarteil S."/>
            <person name="Calhoun S."/>
            <person name="Haridas S."/>
            <person name="Kuo A."/>
            <person name="Mondo S."/>
            <person name="Pangilinan J."/>
            <person name="Riley R."/>
            <person name="LaButti K."/>
            <person name="Andreopoulos B."/>
            <person name="Lipzen A."/>
            <person name="Chen C."/>
            <person name="Yan M."/>
            <person name="Daum C."/>
            <person name="Ng V."/>
            <person name="Clum A."/>
            <person name="Steindorff A."/>
            <person name="Ohm R.A."/>
            <person name="Martin F."/>
            <person name="Silar P."/>
            <person name="Natvig D.O."/>
            <person name="Lalanne C."/>
            <person name="Gautier V."/>
            <person name="Ament-Velasquez S.L."/>
            <person name="Kruys A."/>
            <person name="Hutchinson M.I."/>
            <person name="Powell A.J."/>
            <person name="Barry K."/>
            <person name="Miller A.N."/>
            <person name="Grigoriev I.V."/>
            <person name="Debuchy R."/>
            <person name="Gladieux P."/>
            <person name="Hiltunen Thoren M."/>
            <person name="Johannesson H."/>
        </authorList>
    </citation>
    <scope>NUCLEOTIDE SEQUENCE</scope>
    <source>
        <strain evidence="2">CBS 958.72</strain>
    </source>
</reference>
<dbReference type="EMBL" id="JAULSN010000003">
    <property type="protein sequence ID" value="KAK3377342.1"/>
    <property type="molecule type" value="Genomic_DNA"/>
</dbReference>